<dbReference type="Pfam" id="PF00069">
    <property type="entry name" value="Pkinase"/>
    <property type="match status" value="1"/>
</dbReference>
<name>A0A0Q9YC55_9GAMM</name>
<dbReference type="EMBL" id="LKAJ01000021">
    <property type="protein sequence ID" value="KRG18198.1"/>
    <property type="molecule type" value="Genomic_DNA"/>
</dbReference>
<dbReference type="STRING" id="295108.HT99x_03042"/>
<protein>
    <submittedName>
        <fullName evidence="2">Protein kinase domain protein</fullName>
    </submittedName>
</protein>
<keyword evidence="4" id="KW-1185">Reference proteome</keyword>
<reference evidence="3" key="3">
    <citation type="submission" date="2021-06" db="EMBL/GenBank/DDBJ databases">
        <title>Genomic Description and Analysis of Intracellular Bacteria, Candidatus Berkiella cookevillensis and Candidatus Berkiella aquae.</title>
        <authorList>
            <person name="Kidane D.T."/>
            <person name="Mehari Y.T."/>
            <person name="Rice F.C."/>
            <person name="Arivett B.A."/>
            <person name="Farone A.L."/>
            <person name="Berk S.G."/>
            <person name="Farone M.B."/>
        </authorList>
    </citation>
    <scope>NUCLEOTIDE SEQUENCE</scope>
    <source>
        <strain evidence="3">HT99</strain>
    </source>
</reference>
<accession>A0A0Q9YC55</accession>
<dbReference type="Proteomes" id="UP000051497">
    <property type="component" value="Unassembled WGS sequence"/>
</dbReference>
<dbReference type="InterPro" id="IPR000719">
    <property type="entry name" value="Prot_kinase_dom"/>
</dbReference>
<feature type="domain" description="Protein kinase" evidence="1">
    <location>
        <begin position="70"/>
        <end position="274"/>
    </location>
</feature>
<evidence type="ECO:0000259" key="1">
    <source>
        <dbReference type="PROSITE" id="PS50011"/>
    </source>
</evidence>
<reference evidence="3" key="2">
    <citation type="journal article" date="2016" name="Genome Announc.">
        <title>Draft Genome Sequences of Two Novel Amoeba-Resistant Intranuclear Bacteria, 'Candidatus Berkiella cookevillensis' and 'Candidatus Berkiella aquae'.</title>
        <authorList>
            <person name="Mehari Y.T."/>
            <person name="Arivett B.A."/>
            <person name="Farone A.L."/>
            <person name="Gunderson J.H."/>
            <person name="Farone M.B."/>
        </authorList>
    </citation>
    <scope>NUCLEOTIDE SEQUENCE</scope>
    <source>
        <strain evidence="3">HT99</strain>
    </source>
</reference>
<dbReference type="RefSeq" id="WP_075067631.1">
    <property type="nucleotide sequence ID" value="NZ_LKAJ02000001.1"/>
</dbReference>
<dbReference type="InterPro" id="IPR011009">
    <property type="entry name" value="Kinase-like_dom_sf"/>
</dbReference>
<dbReference type="PROSITE" id="PS50011">
    <property type="entry name" value="PROTEIN_KINASE_DOM"/>
    <property type="match status" value="1"/>
</dbReference>
<dbReference type="OrthoDB" id="4103069at2"/>
<sequence>MLTCNQKHDWTKILSEEPLYKEIHENSETYDSQTIDRLKKELSTAQKKIKRDNDSLKFSIIAGKNKGLFSLYHGTIDQGNYGRVKLARDLENNELYLMKHQFRGKLTKFKAECKFSKWAGILEDRQYIDPKHNYLFIKIVEGVTLARFKELALIHPLTSMEEIKLALSFLKALEHLFGSNIKHNDLHHRNIMIDPTQMKVTFIDYGEAEELGEESAARNEDIVEACKAITSLFSESPLHKIFKKLKHDCKLEDAIDAIKDLRKDLTRRASIDHP</sequence>
<evidence type="ECO:0000313" key="3">
    <source>
        <dbReference type="EMBL" id="MCS5711024.1"/>
    </source>
</evidence>
<dbReference type="GO" id="GO:0005524">
    <property type="term" value="F:ATP binding"/>
    <property type="evidence" value="ECO:0007669"/>
    <property type="project" value="InterPro"/>
</dbReference>
<dbReference type="GO" id="GO:0004672">
    <property type="term" value="F:protein kinase activity"/>
    <property type="evidence" value="ECO:0007669"/>
    <property type="project" value="InterPro"/>
</dbReference>
<gene>
    <name evidence="3" type="ORF">HT99x_006245</name>
    <name evidence="2" type="ORF">HT99x_03042</name>
</gene>
<evidence type="ECO:0000313" key="4">
    <source>
        <dbReference type="Proteomes" id="UP000051497"/>
    </source>
</evidence>
<evidence type="ECO:0000313" key="2">
    <source>
        <dbReference type="EMBL" id="KRG18198.1"/>
    </source>
</evidence>
<organism evidence="2">
    <name type="scientific">Candidatus Berkiella aquae</name>
    <dbReference type="NCBI Taxonomy" id="295108"/>
    <lineage>
        <taxon>Bacteria</taxon>
        <taxon>Pseudomonadati</taxon>
        <taxon>Pseudomonadota</taxon>
        <taxon>Gammaproteobacteria</taxon>
        <taxon>Candidatus Berkiellales</taxon>
        <taxon>Candidatus Berkiellaceae</taxon>
        <taxon>Candidatus Berkiella</taxon>
    </lineage>
</organism>
<dbReference type="SUPFAM" id="SSF56112">
    <property type="entry name" value="Protein kinase-like (PK-like)"/>
    <property type="match status" value="1"/>
</dbReference>
<comment type="caution">
    <text evidence="2">The sequence shown here is derived from an EMBL/GenBank/DDBJ whole genome shotgun (WGS) entry which is preliminary data.</text>
</comment>
<dbReference type="EMBL" id="LKAJ02000001">
    <property type="protein sequence ID" value="MCS5711024.1"/>
    <property type="molecule type" value="Genomic_DNA"/>
</dbReference>
<keyword evidence="2" id="KW-0418">Kinase</keyword>
<proteinExistence type="predicted"/>
<reference evidence="2" key="1">
    <citation type="submission" date="2015-09" db="EMBL/GenBank/DDBJ databases">
        <title>Draft Genome Sequences of Two Novel Amoeba-resistant Intranuclear Bacteria, Candidatus Berkiella cookevillensis and Candidatus Berkiella aquae.</title>
        <authorList>
            <person name="Mehari Y.T."/>
            <person name="Arivett B.A."/>
            <person name="Farone A.L."/>
            <person name="Gunderson J.H."/>
            <person name="Farone M.B."/>
        </authorList>
    </citation>
    <scope>NUCLEOTIDE SEQUENCE [LARGE SCALE GENOMIC DNA]</scope>
    <source>
        <strain evidence="2">HT99</strain>
    </source>
</reference>
<keyword evidence="2" id="KW-0808">Transferase</keyword>
<dbReference type="Gene3D" id="1.10.510.10">
    <property type="entry name" value="Transferase(Phosphotransferase) domain 1"/>
    <property type="match status" value="1"/>
</dbReference>
<dbReference type="AlphaFoldDB" id="A0A0Q9YC55"/>